<protein>
    <submittedName>
        <fullName evidence="2">Uncharacterized protein</fullName>
    </submittedName>
</protein>
<dbReference type="AlphaFoldDB" id="A0A3E2HIC9"/>
<feature type="non-terminal residue" evidence="2">
    <location>
        <position position="507"/>
    </location>
</feature>
<dbReference type="OMA" id="WSHRSGW"/>
<organism evidence="2 3">
    <name type="scientific">Scytalidium lignicola</name>
    <name type="common">Hyphomycete</name>
    <dbReference type="NCBI Taxonomy" id="5539"/>
    <lineage>
        <taxon>Eukaryota</taxon>
        <taxon>Fungi</taxon>
        <taxon>Dikarya</taxon>
        <taxon>Ascomycota</taxon>
        <taxon>Pezizomycotina</taxon>
        <taxon>Leotiomycetes</taxon>
        <taxon>Leotiomycetes incertae sedis</taxon>
        <taxon>Scytalidium</taxon>
    </lineage>
</organism>
<feature type="non-terminal residue" evidence="2">
    <location>
        <position position="1"/>
    </location>
</feature>
<dbReference type="PANTHER" id="PTHR48229:SF2">
    <property type="entry name" value="CAIB_BAIF FAMILY PROTEIN"/>
    <property type="match status" value="1"/>
</dbReference>
<dbReference type="InterPro" id="IPR003673">
    <property type="entry name" value="CoA-Trfase_fam_III"/>
</dbReference>
<sequence>MAYSVQDEAEKLLLEGIINNPLLSGLPADVVRNVSKVKFIGSPSPSIPIPWRFAESISALKGLESAFINTLLIRKYNKQPANIEINATKDGGYYHIHGSLNPDPTITALGLPFDRETKDYDDSCAPYIEKAGQLNSGEIDSLMNDKYRQAGTICWTKEEYAASEHGKANAHVGLYQLHHVPNDAQPACWWSDTSETSPERPLSGLKVVDLTRIIAAPTITRGLAELGASVMRVTTPHIADLTTTHVDLNWGKWNSKLDLRQEEDREKLKALILDADVVVEGYRPGIMAKYGFGKEDILKMCAGRDRGIIHVRENCYGWQGPWMGRSGWQQISDACCGVSMEFGRAMGNDEAVTPILPNSDYCTGVIGICAVLNALLERGEKGGSYAIDVALNYYSQWLVNSCGTYPPDVWEALWAHHGKPVFRHYHNMVYTIPELLMLLAKNSASALFQPSFFEIRESKAVNTRFKTLKPILNFEGNQVRLGYNVGTRSNWVDKPVWPEDLQIEVIA</sequence>
<dbReference type="Pfam" id="PF02515">
    <property type="entry name" value="CoA_transf_3"/>
    <property type="match status" value="1"/>
</dbReference>
<reference evidence="2 3" key="1">
    <citation type="submission" date="2018-05" db="EMBL/GenBank/DDBJ databases">
        <title>Draft genome sequence of Scytalidium lignicola DSM 105466, a ubiquitous saprotrophic fungus.</title>
        <authorList>
            <person name="Buettner E."/>
            <person name="Gebauer A.M."/>
            <person name="Hofrichter M."/>
            <person name="Liers C."/>
            <person name="Kellner H."/>
        </authorList>
    </citation>
    <scope>NUCLEOTIDE SEQUENCE [LARGE SCALE GENOMIC DNA]</scope>
    <source>
        <strain evidence="2 3">DSM 105466</strain>
    </source>
</reference>
<dbReference type="STRING" id="5539.A0A3E2HIC9"/>
<name>A0A3E2HIC9_SCYLI</name>
<dbReference type="InterPro" id="IPR023606">
    <property type="entry name" value="CoA-Trfase_III_dom_1_sf"/>
</dbReference>
<dbReference type="EMBL" id="NCSJ02000042">
    <property type="protein sequence ID" value="RFU33065.1"/>
    <property type="molecule type" value="Genomic_DNA"/>
</dbReference>
<dbReference type="GO" id="GO:0003824">
    <property type="term" value="F:catalytic activity"/>
    <property type="evidence" value="ECO:0007669"/>
    <property type="project" value="InterPro"/>
</dbReference>
<dbReference type="SUPFAM" id="SSF89796">
    <property type="entry name" value="CoA-transferase family III (CaiB/BaiF)"/>
    <property type="match status" value="2"/>
</dbReference>
<dbReference type="Gene3D" id="3.40.50.10540">
    <property type="entry name" value="Crotonobetainyl-coa:carnitine coa-transferase, domain 1"/>
    <property type="match status" value="1"/>
</dbReference>
<dbReference type="Proteomes" id="UP000258309">
    <property type="component" value="Unassembled WGS sequence"/>
</dbReference>
<gene>
    <name evidence="2" type="ORF">B7463_g3302</name>
</gene>
<dbReference type="InterPro" id="IPR052985">
    <property type="entry name" value="CoA-trans_III_biosynth/detox"/>
</dbReference>
<proteinExistence type="inferred from homology"/>
<accession>A0A3E2HIC9</accession>
<comment type="caution">
    <text evidence="2">The sequence shown here is derived from an EMBL/GenBank/DDBJ whole genome shotgun (WGS) entry which is preliminary data.</text>
</comment>
<evidence type="ECO:0000256" key="1">
    <source>
        <dbReference type="ARBA" id="ARBA00008383"/>
    </source>
</evidence>
<evidence type="ECO:0000313" key="3">
    <source>
        <dbReference type="Proteomes" id="UP000258309"/>
    </source>
</evidence>
<keyword evidence="3" id="KW-1185">Reference proteome</keyword>
<dbReference type="OrthoDB" id="2308815at2759"/>
<dbReference type="PANTHER" id="PTHR48229">
    <property type="entry name" value="CAIB/BAIF FAMILY ENZYME (AFU_ORTHOLOGUE AFUA_1G05360)-RELATED"/>
    <property type="match status" value="1"/>
</dbReference>
<evidence type="ECO:0000313" key="2">
    <source>
        <dbReference type="EMBL" id="RFU33065.1"/>
    </source>
</evidence>
<comment type="similarity">
    <text evidence="1">Belongs to the CoA-transferase III family.</text>
</comment>